<accession>A0A1M5MLY3</accession>
<gene>
    <name evidence="1" type="ORF">SAMN04488109_1811</name>
</gene>
<reference evidence="1 2" key="1">
    <citation type="submission" date="2016-11" db="EMBL/GenBank/DDBJ databases">
        <authorList>
            <person name="Jaros S."/>
            <person name="Januszkiewicz K."/>
            <person name="Wedrychowicz H."/>
        </authorList>
    </citation>
    <scope>NUCLEOTIDE SEQUENCE [LARGE SCALE GENOMIC DNA]</scope>
    <source>
        <strain evidence="1 2">DSM 24574</strain>
    </source>
</reference>
<dbReference type="Proteomes" id="UP000184212">
    <property type="component" value="Unassembled WGS sequence"/>
</dbReference>
<name>A0A1M5MLY3_9BACT</name>
<dbReference type="AlphaFoldDB" id="A0A1M5MLY3"/>
<evidence type="ECO:0000313" key="1">
    <source>
        <dbReference type="EMBL" id="SHG78255.1"/>
    </source>
</evidence>
<sequence>MENTPVFNPKDYDPQPLIENSVEPGLPLIKWCHPQHNLARGCSTIFLGTTHYYKNLETEIGDKTEGTAVFGQDYQQGGLIMANNLVVMEKIPSVYIFCASYRDEKVFEGYNDKYYITDPHRFLVLLAQVLANTLEPSDFEPQQVSGLSINPPYTVYPKMEKITYLNTFQHWGVNYSSRLILENSAFRKPQTYSRENEVRMGYVISHPGQKYILNTKPEPKILDFTPIRAELDKVIALEI</sequence>
<evidence type="ECO:0000313" key="2">
    <source>
        <dbReference type="Proteomes" id="UP000184212"/>
    </source>
</evidence>
<dbReference type="RefSeq" id="WP_073132935.1">
    <property type="nucleotide sequence ID" value="NZ_FQWQ01000001.1"/>
</dbReference>
<proteinExistence type="predicted"/>
<dbReference type="EMBL" id="FQWQ01000001">
    <property type="protein sequence ID" value="SHG78255.1"/>
    <property type="molecule type" value="Genomic_DNA"/>
</dbReference>
<keyword evidence="2" id="KW-1185">Reference proteome</keyword>
<organism evidence="1 2">
    <name type="scientific">Chryseolinea serpens</name>
    <dbReference type="NCBI Taxonomy" id="947013"/>
    <lineage>
        <taxon>Bacteria</taxon>
        <taxon>Pseudomonadati</taxon>
        <taxon>Bacteroidota</taxon>
        <taxon>Cytophagia</taxon>
        <taxon>Cytophagales</taxon>
        <taxon>Fulvivirgaceae</taxon>
        <taxon>Chryseolinea</taxon>
    </lineage>
</organism>
<protein>
    <submittedName>
        <fullName evidence="1">Uncharacterized protein</fullName>
    </submittedName>
</protein>